<sequence length="371" mass="42761">MPNTRDVNHHDTAIYIPLYHHTGGFTGNERDIYKSLVYRLCHEGRVVLPDFLEDEPNVRPTFRAIGFDCVLDIDEKICLFFVLQFYRSFRLIRNLNGTICVRFTIDNVETILTLENFAQILRIPCEGVCLYSHEWSISSLQRSLDPHPNLYPHPIEDPSLVRDALFKERPEPILQKIKGDNETLEPFQMLNTEFKDTFNKWYLILNENVICLTGHKDHPNVSLCYMLYCLSIGKPFNLAYYIVHRMMSVTQSSQMTLPYAMLLTRLFKHVQTNHPYPLPNVFNLVDHVMIPLSNKRKNRIKSKGKRPRLPSPTPSNSSGSSQSPPNQGTSSNPRGDPIDNYTLDPIDYLNQLPPIEGGKSPELNIFICNNL</sequence>
<protein>
    <submittedName>
        <fullName evidence="2">Uncharacterized protein</fullName>
    </submittedName>
</protein>
<evidence type="ECO:0000256" key="1">
    <source>
        <dbReference type="SAM" id="MobiDB-lite"/>
    </source>
</evidence>
<dbReference type="EMBL" id="BQNB010020368">
    <property type="protein sequence ID" value="GJT95226.1"/>
    <property type="molecule type" value="Genomic_DNA"/>
</dbReference>
<name>A0ABQ5I5A3_9ASTR</name>
<evidence type="ECO:0000313" key="2">
    <source>
        <dbReference type="EMBL" id="GJT95226.1"/>
    </source>
</evidence>
<accession>A0ABQ5I5A3</accession>
<gene>
    <name evidence="2" type="ORF">Tco_1090744</name>
</gene>
<comment type="caution">
    <text evidence="2">The sequence shown here is derived from an EMBL/GenBank/DDBJ whole genome shotgun (WGS) entry which is preliminary data.</text>
</comment>
<dbReference type="Proteomes" id="UP001151760">
    <property type="component" value="Unassembled WGS sequence"/>
</dbReference>
<organism evidence="2 3">
    <name type="scientific">Tanacetum coccineum</name>
    <dbReference type="NCBI Taxonomy" id="301880"/>
    <lineage>
        <taxon>Eukaryota</taxon>
        <taxon>Viridiplantae</taxon>
        <taxon>Streptophyta</taxon>
        <taxon>Embryophyta</taxon>
        <taxon>Tracheophyta</taxon>
        <taxon>Spermatophyta</taxon>
        <taxon>Magnoliopsida</taxon>
        <taxon>eudicotyledons</taxon>
        <taxon>Gunneridae</taxon>
        <taxon>Pentapetalae</taxon>
        <taxon>asterids</taxon>
        <taxon>campanulids</taxon>
        <taxon>Asterales</taxon>
        <taxon>Asteraceae</taxon>
        <taxon>Asteroideae</taxon>
        <taxon>Anthemideae</taxon>
        <taxon>Anthemidinae</taxon>
        <taxon>Tanacetum</taxon>
    </lineage>
</organism>
<reference evidence="2" key="2">
    <citation type="submission" date="2022-01" db="EMBL/GenBank/DDBJ databases">
        <authorList>
            <person name="Yamashiro T."/>
            <person name="Shiraishi A."/>
            <person name="Satake H."/>
            <person name="Nakayama K."/>
        </authorList>
    </citation>
    <scope>NUCLEOTIDE SEQUENCE</scope>
</reference>
<feature type="compositionally biased region" description="Basic residues" evidence="1">
    <location>
        <begin position="296"/>
        <end position="308"/>
    </location>
</feature>
<feature type="region of interest" description="Disordered" evidence="1">
    <location>
        <begin position="296"/>
        <end position="345"/>
    </location>
</feature>
<evidence type="ECO:0000313" key="3">
    <source>
        <dbReference type="Proteomes" id="UP001151760"/>
    </source>
</evidence>
<feature type="compositionally biased region" description="Low complexity" evidence="1">
    <location>
        <begin position="314"/>
        <end position="333"/>
    </location>
</feature>
<proteinExistence type="predicted"/>
<reference evidence="2" key="1">
    <citation type="journal article" date="2022" name="Int. J. Mol. Sci.">
        <title>Draft Genome of Tanacetum Coccineum: Genomic Comparison of Closely Related Tanacetum-Family Plants.</title>
        <authorList>
            <person name="Yamashiro T."/>
            <person name="Shiraishi A."/>
            <person name="Nakayama K."/>
            <person name="Satake H."/>
        </authorList>
    </citation>
    <scope>NUCLEOTIDE SEQUENCE</scope>
</reference>
<keyword evidence="3" id="KW-1185">Reference proteome</keyword>